<dbReference type="AlphaFoldDB" id="W9I4I1"/>
<dbReference type="EMBL" id="JH717844">
    <property type="protein sequence ID" value="EWY88185.1"/>
    <property type="molecule type" value="Genomic_DNA"/>
</dbReference>
<evidence type="ECO:0000313" key="2">
    <source>
        <dbReference type="Proteomes" id="UP000030753"/>
    </source>
</evidence>
<dbReference type="Proteomes" id="UP000030753">
    <property type="component" value="Unassembled WGS sequence"/>
</dbReference>
<accession>W9I4I1</accession>
<evidence type="ECO:0000313" key="1">
    <source>
        <dbReference type="EMBL" id="EWY88185.1"/>
    </source>
</evidence>
<reference evidence="1 2" key="1">
    <citation type="submission" date="2011-06" db="EMBL/GenBank/DDBJ databases">
        <title>The Genome Sequence of Fusarium oxysporum FOSC 3-a.</title>
        <authorList>
            <consortium name="The Broad Institute Genome Sequencing Platform"/>
            <person name="Ma L.-J."/>
            <person name="Gale L.R."/>
            <person name="Schwartz D.C."/>
            <person name="Zhou S."/>
            <person name="Corby-Kistler H."/>
            <person name="Young S.K."/>
            <person name="Zeng Q."/>
            <person name="Gargeya S."/>
            <person name="Fitzgerald M."/>
            <person name="Haas B."/>
            <person name="Abouelleil A."/>
            <person name="Alvarado L."/>
            <person name="Arachchi H.M."/>
            <person name="Berlin A."/>
            <person name="Brown A."/>
            <person name="Chapman S.B."/>
            <person name="Chen Z."/>
            <person name="Dunbar C."/>
            <person name="Freedman E."/>
            <person name="Gearin G."/>
            <person name="Gellesch M."/>
            <person name="Goldberg J."/>
            <person name="Griggs A."/>
            <person name="Gujja S."/>
            <person name="Heiman D."/>
            <person name="Howarth C."/>
            <person name="Larson L."/>
            <person name="Lui A."/>
            <person name="MacDonald P.J.P."/>
            <person name="Mehta T."/>
            <person name="Montmayeur A."/>
            <person name="Murphy C."/>
            <person name="Neiman D."/>
            <person name="Pearson M."/>
            <person name="Priest M."/>
            <person name="Roberts A."/>
            <person name="Saif S."/>
            <person name="Shea T."/>
            <person name="Shenoy N."/>
            <person name="Sisk P."/>
            <person name="Stolte C."/>
            <person name="Sykes S."/>
            <person name="Wortman J."/>
            <person name="Nusbaum C."/>
            <person name="Birren B."/>
        </authorList>
    </citation>
    <scope>NUCLEOTIDE SEQUENCE [LARGE SCALE GENOMIC DNA]</scope>
    <source>
        <strain evidence="2">FOSC 3-a</strain>
    </source>
</reference>
<organism evidence="1 2">
    <name type="scientific">Fusarium oxysporum NRRL 32931</name>
    <dbReference type="NCBI Taxonomy" id="660029"/>
    <lineage>
        <taxon>Eukaryota</taxon>
        <taxon>Fungi</taxon>
        <taxon>Dikarya</taxon>
        <taxon>Ascomycota</taxon>
        <taxon>Pezizomycotina</taxon>
        <taxon>Sordariomycetes</taxon>
        <taxon>Hypocreomycetidae</taxon>
        <taxon>Hypocreales</taxon>
        <taxon>Nectriaceae</taxon>
        <taxon>Fusarium</taxon>
        <taxon>Fusarium oxysporum species complex</taxon>
    </lineage>
</organism>
<dbReference type="HOGENOM" id="CLU_2121145_0_0_1"/>
<name>W9I4I1_FUSOX</name>
<proteinExistence type="predicted"/>
<gene>
    <name evidence="1" type="ORF">FOYG_09491</name>
</gene>
<sequence>MEWKDGSGNASRLVRSSRICLHGSGGTGWRLCLPQQTGQEATAEVGCVWVTCAKASPKEPPKTTYLAETDSPLVAATLIRTRLDHARSWVRFTRTFDFFLRLPVPIWNFSQKAT</sequence>
<protein>
    <submittedName>
        <fullName evidence="1">Uncharacterized protein</fullName>
    </submittedName>
</protein>